<dbReference type="EMBL" id="JALLKP010000004">
    <property type="protein sequence ID" value="KAK2195441.1"/>
    <property type="molecule type" value="Genomic_DNA"/>
</dbReference>
<evidence type="ECO:0000313" key="2">
    <source>
        <dbReference type="EMBL" id="KAK2195441.1"/>
    </source>
</evidence>
<sequence>MRRSEDINHDEITYTLKAHYYILNPLTPSANNLINSFFELEELKCQPPKPLWQNFTKFIWLSAFRLNRKRQRDLREALTRMDPDDVMKFTEKDIEAIAHEEFHRSMLSEALTIDEAFDEPIEYPMPMEDEQSDNVTESQQMFLSELDATPMLQEGETREEAFEETAADIDDKYDITKEMEREQ</sequence>
<organism evidence="2 3">
    <name type="scientific">Babesia duncani</name>
    <dbReference type="NCBI Taxonomy" id="323732"/>
    <lineage>
        <taxon>Eukaryota</taxon>
        <taxon>Sar</taxon>
        <taxon>Alveolata</taxon>
        <taxon>Apicomplexa</taxon>
        <taxon>Aconoidasida</taxon>
        <taxon>Piroplasmida</taxon>
        <taxon>Babesiidae</taxon>
        <taxon>Babesia</taxon>
    </lineage>
</organism>
<feature type="compositionally biased region" description="Polar residues" evidence="1">
    <location>
        <begin position="133"/>
        <end position="142"/>
    </location>
</feature>
<feature type="compositionally biased region" description="Basic and acidic residues" evidence="1">
    <location>
        <begin position="169"/>
        <end position="183"/>
    </location>
</feature>
<protein>
    <submittedName>
        <fullName evidence="2">Uncharacterized protein</fullName>
    </submittedName>
</protein>
<dbReference type="GeneID" id="94337414"/>
<dbReference type="AlphaFoldDB" id="A0AAD9PIZ7"/>
<dbReference type="KEGG" id="bdw:94337414"/>
<keyword evidence="3" id="KW-1185">Reference proteome</keyword>
<evidence type="ECO:0000313" key="3">
    <source>
        <dbReference type="Proteomes" id="UP001214638"/>
    </source>
</evidence>
<gene>
    <name evidence="2" type="ORF">BdWA1_003117</name>
</gene>
<name>A0AAD9PIZ7_9APIC</name>
<evidence type="ECO:0000256" key="1">
    <source>
        <dbReference type="SAM" id="MobiDB-lite"/>
    </source>
</evidence>
<proteinExistence type="predicted"/>
<dbReference type="Proteomes" id="UP001214638">
    <property type="component" value="Unassembled WGS sequence"/>
</dbReference>
<accession>A0AAD9PIZ7</accession>
<reference evidence="2" key="1">
    <citation type="journal article" date="2023" name="Nat. Microbiol.">
        <title>Babesia duncani multi-omics identifies virulence factors and drug targets.</title>
        <authorList>
            <person name="Singh P."/>
            <person name="Lonardi S."/>
            <person name="Liang Q."/>
            <person name="Vydyam P."/>
            <person name="Khabirova E."/>
            <person name="Fang T."/>
            <person name="Gihaz S."/>
            <person name="Thekkiniath J."/>
            <person name="Munshi M."/>
            <person name="Abel S."/>
            <person name="Ciampossin L."/>
            <person name="Batugedara G."/>
            <person name="Gupta M."/>
            <person name="Lu X.M."/>
            <person name="Lenz T."/>
            <person name="Chakravarty S."/>
            <person name="Cornillot E."/>
            <person name="Hu Y."/>
            <person name="Ma W."/>
            <person name="Gonzalez L.M."/>
            <person name="Sanchez S."/>
            <person name="Estrada K."/>
            <person name="Sanchez-Flores A."/>
            <person name="Montero E."/>
            <person name="Harb O.S."/>
            <person name="Le Roch K.G."/>
            <person name="Mamoun C.B."/>
        </authorList>
    </citation>
    <scope>NUCLEOTIDE SEQUENCE</scope>
    <source>
        <strain evidence="2">WA1</strain>
    </source>
</reference>
<feature type="region of interest" description="Disordered" evidence="1">
    <location>
        <begin position="126"/>
        <end position="183"/>
    </location>
</feature>
<dbReference type="RefSeq" id="XP_067802284.1">
    <property type="nucleotide sequence ID" value="XM_067948133.1"/>
</dbReference>
<comment type="caution">
    <text evidence="2">The sequence shown here is derived from an EMBL/GenBank/DDBJ whole genome shotgun (WGS) entry which is preliminary data.</text>
</comment>